<protein>
    <submittedName>
        <fullName evidence="1">Ig domain-containing protein</fullName>
    </submittedName>
</protein>
<comment type="caution">
    <text evidence="1">The sequence shown here is derived from an EMBL/GenBank/DDBJ whole genome shotgun (WGS) entry which is preliminary data.</text>
</comment>
<dbReference type="Proteomes" id="UP000034154">
    <property type="component" value="Unassembled WGS sequence"/>
</dbReference>
<evidence type="ECO:0000313" key="1">
    <source>
        <dbReference type="EMBL" id="KKT71684.1"/>
    </source>
</evidence>
<dbReference type="EMBL" id="LCJB01000011">
    <property type="protein sequence ID" value="KKT71684.1"/>
    <property type="molecule type" value="Genomic_DNA"/>
</dbReference>
<name>A0A0G1MI97_9BACT</name>
<dbReference type="AlphaFoldDB" id="A0A0G1MI97"/>
<sequence>MAKRKKPFSNEEKVAFVLLLTIGFLGVVFGFKSFGANLSRPFQVQLAAYTGESFMTITEKEAAEVERQKTTDTDADGLLDYDELYIYKTSPYLTDSDSDGLDDKTEIFSNQDPNCPVGKDCYASVATANSPEEAADSSSGNSALISNLLGISNTDTSGADFQSTDDINNIFSSLDVGEIRTILISQGIPKETVDAMSDQEILDLLDQALSQATELEQTESLLPESDASNQ</sequence>
<organism evidence="1 2">
    <name type="scientific">Candidatus Uhrbacteria bacterium GW2011_GWF2_44_350</name>
    <dbReference type="NCBI Taxonomy" id="1619000"/>
    <lineage>
        <taxon>Bacteria</taxon>
        <taxon>Candidatus Uhriibacteriota</taxon>
    </lineage>
</organism>
<gene>
    <name evidence="1" type="ORF">UW63_C0011G0015</name>
</gene>
<evidence type="ECO:0000313" key="2">
    <source>
        <dbReference type="Proteomes" id="UP000034154"/>
    </source>
</evidence>
<accession>A0A0G1MI97</accession>
<reference evidence="1 2" key="1">
    <citation type="journal article" date="2015" name="Nature">
        <title>rRNA introns, odd ribosomes, and small enigmatic genomes across a large radiation of phyla.</title>
        <authorList>
            <person name="Brown C.T."/>
            <person name="Hug L.A."/>
            <person name="Thomas B.C."/>
            <person name="Sharon I."/>
            <person name="Castelle C.J."/>
            <person name="Singh A."/>
            <person name="Wilkins M.J."/>
            <person name="Williams K.H."/>
            <person name="Banfield J.F."/>
        </authorList>
    </citation>
    <scope>NUCLEOTIDE SEQUENCE [LARGE SCALE GENOMIC DNA]</scope>
</reference>
<proteinExistence type="predicted"/>